<accession>A0A0F9K434</accession>
<feature type="domain" description="Phage capsid-like C-terminal" evidence="4">
    <location>
        <begin position="155"/>
        <end position="436"/>
    </location>
</feature>
<dbReference type="InterPro" id="IPR054612">
    <property type="entry name" value="Phage_capsid-like_C"/>
</dbReference>
<dbReference type="EMBL" id="LAZR01008738">
    <property type="protein sequence ID" value="KKM76834.1"/>
    <property type="molecule type" value="Genomic_DNA"/>
</dbReference>
<protein>
    <recommendedName>
        <fullName evidence="4">Phage capsid-like C-terminal domain-containing protein</fullName>
    </recommendedName>
</protein>
<dbReference type="Gene3D" id="3.30.2320.10">
    <property type="entry name" value="hypothetical protein PF0899 domain"/>
    <property type="match status" value="1"/>
</dbReference>
<gene>
    <name evidence="5" type="ORF">LCGC14_1376110</name>
</gene>
<dbReference type="Pfam" id="PF05065">
    <property type="entry name" value="Phage_capsid"/>
    <property type="match status" value="1"/>
</dbReference>
<evidence type="ECO:0000256" key="2">
    <source>
        <dbReference type="ARBA" id="ARBA00022844"/>
    </source>
</evidence>
<feature type="coiled-coil region" evidence="3">
    <location>
        <begin position="42"/>
        <end position="69"/>
    </location>
</feature>
<evidence type="ECO:0000259" key="4">
    <source>
        <dbReference type="Pfam" id="PF05065"/>
    </source>
</evidence>
<dbReference type="Gene3D" id="3.30.2400.10">
    <property type="entry name" value="Major capsid protein gp5"/>
    <property type="match status" value="1"/>
</dbReference>
<keyword evidence="2" id="KW-0946">Virion</keyword>
<reference evidence="5" key="1">
    <citation type="journal article" date="2015" name="Nature">
        <title>Complex archaea that bridge the gap between prokaryotes and eukaryotes.</title>
        <authorList>
            <person name="Spang A."/>
            <person name="Saw J.H."/>
            <person name="Jorgensen S.L."/>
            <person name="Zaremba-Niedzwiedzka K."/>
            <person name="Martijn J."/>
            <person name="Lind A.E."/>
            <person name="van Eijk R."/>
            <person name="Schleper C."/>
            <person name="Guy L."/>
            <person name="Ettema T.J."/>
        </authorList>
    </citation>
    <scope>NUCLEOTIDE SEQUENCE</scope>
</reference>
<keyword evidence="3" id="KW-0175">Coiled coil</keyword>
<evidence type="ECO:0000256" key="3">
    <source>
        <dbReference type="SAM" id="Coils"/>
    </source>
</evidence>
<name>A0A0F9K434_9ZZZZ</name>
<dbReference type="InterPro" id="IPR024455">
    <property type="entry name" value="Phage_capsid"/>
</dbReference>
<proteinExistence type="predicted"/>
<comment type="subcellular location">
    <subcellularLocation>
        <location evidence="1">Virion</location>
    </subcellularLocation>
</comment>
<dbReference type="SUPFAM" id="SSF56563">
    <property type="entry name" value="Major capsid protein gp5"/>
    <property type="match status" value="1"/>
</dbReference>
<dbReference type="AlphaFoldDB" id="A0A0F9K434"/>
<organism evidence="5">
    <name type="scientific">marine sediment metagenome</name>
    <dbReference type="NCBI Taxonomy" id="412755"/>
    <lineage>
        <taxon>unclassified sequences</taxon>
        <taxon>metagenomes</taxon>
        <taxon>ecological metagenomes</taxon>
    </lineage>
</organism>
<comment type="caution">
    <text evidence="5">The sequence shown here is derived from an EMBL/GenBank/DDBJ whole genome shotgun (WGS) entry which is preliminary data.</text>
</comment>
<evidence type="ECO:0000313" key="5">
    <source>
        <dbReference type="EMBL" id="KKM76834.1"/>
    </source>
</evidence>
<dbReference type="NCBIfam" id="TIGR01554">
    <property type="entry name" value="major_cap_HK97"/>
    <property type="match status" value="1"/>
</dbReference>
<sequence>MPEDTTGQMNDKLNKIQEGIFAVQALVDRNNDRIDALDKDQIKKISDDVATAIQERNDMKAKVTLLEEKQVDAKKTVVILEKLVCRLPEGGGTKKQEDLEAKNEFIAYMRKKTPMSDAVVLRTCTDMINKSFFGVTDAEKQCYIKVMQEGVNPDGGYWVRPELSATIVTRNFETSPMRQIASVETIGTEELELVIDDDEAEAEWVGEVTARAETDTPQIGILKIFAHELSAKPKVTQRMLDDAGFDLESWLAKKVADKFSRKENTSFVVGNGSLKPKGILSYDAWASAGTYERNKIEQINSGAAATFTGDGIIKLQNSLQDIYQAGSTFLTKRASWESIMILKDGNGRYLLLQNGDLRSAPDKLLLGASVMFMQDMQAVGADALAMAYGNFKIGYTIVDRIGIRVLRDPFTAKPYVLFYTTKRTGGAVTNFESYKIQKLAV</sequence>
<evidence type="ECO:0000256" key="1">
    <source>
        <dbReference type="ARBA" id="ARBA00004328"/>
    </source>
</evidence>
<dbReference type="GO" id="GO:0044423">
    <property type="term" value="C:virion component"/>
    <property type="evidence" value="ECO:0007669"/>
    <property type="project" value="UniProtKB-KW"/>
</dbReference>